<dbReference type="SUPFAM" id="SSF52980">
    <property type="entry name" value="Restriction endonuclease-like"/>
    <property type="match status" value="1"/>
</dbReference>
<proteinExistence type="predicted"/>
<sequence>MTNKKLGNDFEAQFCEILFEEGFWCHNLAQNQAGQPADVIAVKNGRPFLIDCKVCSGKGFALDRIESNQDSAMIVWKQCGNGEGWFAFLIDENIYMIQHTALKACQARMSLLKNADIEKWGISFADWLEWSQK</sequence>
<dbReference type="Gene3D" id="3.40.1350.10">
    <property type="match status" value="1"/>
</dbReference>
<dbReference type="InterPro" id="IPR011856">
    <property type="entry name" value="tRNA_endonuc-like_dom_sf"/>
</dbReference>
<dbReference type="Proteomes" id="UP000018168">
    <property type="component" value="Unassembled WGS sequence"/>
</dbReference>
<name>R6NFS2_9FIRM</name>
<reference evidence="1" key="1">
    <citation type="submission" date="2012-11" db="EMBL/GenBank/DDBJ databases">
        <title>Dependencies among metagenomic species, viruses, plasmids and units of genetic variation.</title>
        <authorList>
            <person name="Nielsen H.B."/>
            <person name="Almeida M."/>
            <person name="Juncker A.S."/>
            <person name="Rasmussen S."/>
            <person name="Li J."/>
            <person name="Sunagawa S."/>
            <person name="Plichta D."/>
            <person name="Gautier L."/>
            <person name="Le Chatelier E."/>
            <person name="Peletier E."/>
            <person name="Bonde I."/>
            <person name="Nielsen T."/>
            <person name="Manichanh C."/>
            <person name="Arumugam M."/>
            <person name="Batto J."/>
            <person name="Santos M.B.Q.D."/>
            <person name="Blom N."/>
            <person name="Borruel N."/>
            <person name="Burgdorf K.S."/>
            <person name="Boumezbeur F."/>
            <person name="Casellas F."/>
            <person name="Dore J."/>
            <person name="Guarner F."/>
            <person name="Hansen T."/>
            <person name="Hildebrand F."/>
            <person name="Kaas R.S."/>
            <person name="Kennedy S."/>
            <person name="Kristiansen K."/>
            <person name="Kultima J.R."/>
            <person name="Leonard P."/>
            <person name="Levenez F."/>
            <person name="Lund O."/>
            <person name="Moumen B."/>
            <person name="Le Paslier D."/>
            <person name="Pons N."/>
            <person name="Pedersen O."/>
            <person name="Prifti E."/>
            <person name="Qin J."/>
            <person name="Raes J."/>
            <person name="Tap J."/>
            <person name="Tims S."/>
            <person name="Ussery D.W."/>
            <person name="Yamada T."/>
            <person name="MetaHit consortium"/>
            <person name="Renault P."/>
            <person name="Sicheritz-Ponten T."/>
            <person name="Bork P."/>
            <person name="Wang J."/>
            <person name="Brunak S."/>
            <person name="Ehrlich S.D."/>
        </authorList>
    </citation>
    <scope>NUCLEOTIDE SEQUENCE [LARGE SCALE GENOMIC DNA]</scope>
</reference>
<evidence type="ECO:0000313" key="1">
    <source>
        <dbReference type="EMBL" id="CDC05026.1"/>
    </source>
</evidence>
<accession>R6NFS2</accession>
<dbReference type="EMBL" id="CBEP010000091">
    <property type="protein sequence ID" value="CDC05026.1"/>
    <property type="molecule type" value="Genomic_DNA"/>
</dbReference>
<dbReference type="AlphaFoldDB" id="R6NFS2"/>
<gene>
    <name evidence="1" type="ORF">BN578_00558</name>
</gene>
<dbReference type="GO" id="GO:0003676">
    <property type="term" value="F:nucleic acid binding"/>
    <property type="evidence" value="ECO:0007669"/>
    <property type="project" value="InterPro"/>
</dbReference>
<organism evidence="1 2">
    <name type="scientific">[Clostridium] leptum CAG:27</name>
    <dbReference type="NCBI Taxonomy" id="1263068"/>
    <lineage>
        <taxon>Bacteria</taxon>
        <taxon>Bacillati</taxon>
        <taxon>Bacillota</taxon>
        <taxon>Clostridia</taxon>
        <taxon>Eubacteriales</taxon>
        <taxon>Oscillospiraceae</taxon>
        <taxon>Oscillospiraceae incertae sedis</taxon>
    </lineage>
</organism>
<comment type="caution">
    <text evidence="1">The sequence shown here is derived from an EMBL/GenBank/DDBJ whole genome shotgun (WGS) entry which is preliminary data.</text>
</comment>
<evidence type="ECO:0000313" key="2">
    <source>
        <dbReference type="Proteomes" id="UP000018168"/>
    </source>
</evidence>
<protein>
    <submittedName>
        <fullName evidence="1">Archaeal holliday junction resolvase (Hjc)</fullName>
    </submittedName>
</protein>
<dbReference type="InterPro" id="IPR011335">
    <property type="entry name" value="Restrct_endonuc-II-like"/>
</dbReference>